<evidence type="ECO:0000256" key="1">
    <source>
        <dbReference type="ARBA" id="ARBA00022741"/>
    </source>
</evidence>
<dbReference type="STRING" id="215250.A0A316YJ06"/>
<dbReference type="InterPro" id="IPR013126">
    <property type="entry name" value="Hsp_70_fam"/>
</dbReference>
<name>A0A316YJ06_9BASI</name>
<dbReference type="FunCoup" id="A0A316YJ06">
    <property type="interactions" value="14"/>
</dbReference>
<dbReference type="PANTHER" id="PTHR45639:SF32">
    <property type="entry name" value="HEAT SHOCK PROTEIN PDR13"/>
    <property type="match status" value="1"/>
</dbReference>
<dbReference type="GeneID" id="37044390"/>
<feature type="compositionally biased region" description="Basic and acidic residues" evidence="3">
    <location>
        <begin position="511"/>
        <end position="520"/>
    </location>
</feature>
<dbReference type="FunFam" id="3.90.640.10:FF:000021">
    <property type="entry name" value="Heat shock protein 14"/>
    <property type="match status" value="1"/>
</dbReference>
<evidence type="ECO:0000256" key="3">
    <source>
        <dbReference type="SAM" id="MobiDB-lite"/>
    </source>
</evidence>
<dbReference type="SUPFAM" id="SSF53067">
    <property type="entry name" value="Actin-like ATPase domain"/>
    <property type="match status" value="2"/>
</dbReference>
<dbReference type="PRINTS" id="PR00301">
    <property type="entry name" value="HEATSHOCK70"/>
</dbReference>
<dbReference type="GO" id="GO:0005524">
    <property type="term" value="F:ATP binding"/>
    <property type="evidence" value="ECO:0007669"/>
    <property type="project" value="UniProtKB-KW"/>
</dbReference>
<dbReference type="GO" id="GO:0005634">
    <property type="term" value="C:nucleus"/>
    <property type="evidence" value="ECO:0007669"/>
    <property type="project" value="TreeGrafter"/>
</dbReference>
<accession>A0A316YJ06</accession>
<feature type="compositionally biased region" description="Acidic residues" evidence="3">
    <location>
        <begin position="521"/>
        <end position="538"/>
    </location>
</feature>
<evidence type="ECO:0000313" key="4">
    <source>
        <dbReference type="EMBL" id="PWN88608.1"/>
    </source>
</evidence>
<gene>
    <name evidence="4" type="ORF">FA10DRAFT_268785</name>
</gene>
<dbReference type="InParanoid" id="A0A316YJ06"/>
<keyword evidence="2" id="KW-0067">ATP-binding</keyword>
<dbReference type="AlphaFoldDB" id="A0A316YJ06"/>
<proteinExistence type="predicted"/>
<protein>
    <submittedName>
        <fullName evidence="4">Actin-like ATPase domain-containing protein</fullName>
    </submittedName>
</protein>
<dbReference type="PANTHER" id="PTHR45639">
    <property type="entry name" value="HSC70CB, ISOFORM G-RELATED"/>
    <property type="match status" value="1"/>
</dbReference>
<dbReference type="GO" id="GO:0140662">
    <property type="term" value="F:ATP-dependent protein folding chaperone"/>
    <property type="evidence" value="ECO:0007669"/>
    <property type="project" value="InterPro"/>
</dbReference>
<keyword evidence="5" id="KW-1185">Reference proteome</keyword>
<keyword evidence="1" id="KW-0547">Nucleotide-binding</keyword>
<dbReference type="Gene3D" id="3.30.420.40">
    <property type="match status" value="2"/>
</dbReference>
<feature type="region of interest" description="Disordered" evidence="3">
    <location>
        <begin position="511"/>
        <end position="538"/>
    </location>
</feature>
<feature type="region of interest" description="Disordered" evidence="3">
    <location>
        <begin position="187"/>
        <end position="206"/>
    </location>
</feature>
<dbReference type="RefSeq" id="XP_025375806.1">
    <property type="nucleotide sequence ID" value="XM_025522474.1"/>
</dbReference>
<dbReference type="Pfam" id="PF00012">
    <property type="entry name" value="HSP70"/>
    <property type="match status" value="1"/>
</dbReference>
<dbReference type="Gene3D" id="3.30.30.30">
    <property type="match status" value="1"/>
</dbReference>
<dbReference type="OrthoDB" id="29851at2759"/>
<evidence type="ECO:0000313" key="5">
    <source>
        <dbReference type="Proteomes" id="UP000245768"/>
    </source>
</evidence>
<dbReference type="InterPro" id="IPR043129">
    <property type="entry name" value="ATPase_NBD"/>
</dbReference>
<reference evidence="4 5" key="1">
    <citation type="journal article" date="2018" name="Mol. Biol. Evol.">
        <title>Broad Genomic Sampling Reveals a Smut Pathogenic Ancestry of the Fungal Clade Ustilaginomycotina.</title>
        <authorList>
            <person name="Kijpornyongpan T."/>
            <person name="Mondo S.J."/>
            <person name="Barry K."/>
            <person name="Sandor L."/>
            <person name="Lee J."/>
            <person name="Lipzen A."/>
            <person name="Pangilinan J."/>
            <person name="LaButti K."/>
            <person name="Hainaut M."/>
            <person name="Henrissat B."/>
            <person name="Grigoriev I.V."/>
            <person name="Spatafora J.W."/>
            <person name="Aime M.C."/>
        </authorList>
    </citation>
    <scope>NUCLEOTIDE SEQUENCE [LARGE SCALE GENOMIC DNA]</scope>
    <source>
        <strain evidence="4 5">MCA 4198</strain>
    </source>
</reference>
<dbReference type="EMBL" id="KZ819638">
    <property type="protein sequence ID" value="PWN88608.1"/>
    <property type="molecule type" value="Genomic_DNA"/>
</dbReference>
<dbReference type="Proteomes" id="UP000245768">
    <property type="component" value="Unassembled WGS sequence"/>
</dbReference>
<dbReference type="GO" id="GO:0005829">
    <property type="term" value="C:cytosol"/>
    <property type="evidence" value="ECO:0007669"/>
    <property type="project" value="TreeGrafter"/>
</dbReference>
<sequence length="597" mass="63880">MTEAAGAVIGINLGQSYGSIACINQHGRADVIANEDGERQLATRIAFDEDQVYIGNQATPQLVRNSVNVIDKFVNLLGRSFSELSEDDKRRSSSPVVDVNGVPSFRVHINGKEEVLSAHDVAVRYIRSLFLTAKDFLSGVPIAGAVLSVPLNFAPKQMTALKDAATEAGLIVLQLVPAPGAALTAYGLTSPQGDQLPKHPDGEEGQPYLPGAQLDRTVVVVDVGGTSSSVSLLQASAGLFTLLAYDVNASVGGATIDEALVSYLAKEFTKKTKVPIEESNARAWAKLRNEAEVTKRSLSASNTAQCSIESLADGVDFSMSVNRMRIDLLSKKVWQEIEKLITAVLGKKALQAAQVDEVILVGGTSRLQGLKDHLGAIFPESTHLTDSVDADQALARGCAVHAQAIATTDEGSVERKHLINLGLDKSENLKELKVQSTTKPVGIVVPAPASLANGVSSPEDEALKRKIDDGKLFVTVVPSKTPLPARRAFTLVAPKDGLALVSLFEGDESVRKDKVERTKDEDEDDDDLDDDEDLDEEDKFVEVETVVVKPSKALGDVVVPREKVSKDGKVRVEVRVDVEGKIKVLVGQDKEQALTSS</sequence>
<organism evidence="4 5">
    <name type="scientific">Acaromyces ingoldii</name>
    <dbReference type="NCBI Taxonomy" id="215250"/>
    <lineage>
        <taxon>Eukaryota</taxon>
        <taxon>Fungi</taxon>
        <taxon>Dikarya</taxon>
        <taxon>Basidiomycota</taxon>
        <taxon>Ustilaginomycotina</taxon>
        <taxon>Exobasidiomycetes</taxon>
        <taxon>Exobasidiales</taxon>
        <taxon>Cryptobasidiaceae</taxon>
        <taxon>Acaromyces</taxon>
    </lineage>
</organism>
<dbReference type="Gene3D" id="3.90.640.10">
    <property type="entry name" value="Actin, Chain A, domain 4"/>
    <property type="match status" value="1"/>
</dbReference>
<evidence type="ECO:0000256" key="2">
    <source>
        <dbReference type="ARBA" id="ARBA00022840"/>
    </source>
</evidence>